<sequence length="391" mass="43289">MNDKATTTAEDDTPHRDDPADDPATGQSLPLSGPPDERLPLIFQNQDRLAHVDDPIHRDVSALAVSGRTLFATCDETASIERLVFDADKGAFTDHVSFPLGAIFDLPDGVDGEMDIEGLEIADGWLWICGSHSLKRDGPDGEGLAGLDDIDWDPNRAFLGRLPLLDRGDGVFEPVALVEPVGGERREAAALKMNDKGGPMRRRLEDDPLLGPFMSLPCKENGFDIEGFAAHGETVWIGLRGPVIGSHAIIIELQLKEKKSKGRRLKPQKIDGRRYRLYGIDLDGQAIRDLRFREGVLYLLSGATTDLEAMQSVYRIEQWPPETDIVPAHKVERVLDLPVLRGSDHAEGLCFFRRQEGWDMLIAYDSPDDDRIDDDNCMVEVDVYPMPSAGK</sequence>
<dbReference type="InterPro" id="IPR022060">
    <property type="entry name" value="DUF3616"/>
</dbReference>
<dbReference type="Pfam" id="PF12275">
    <property type="entry name" value="DUF3616"/>
    <property type="match status" value="1"/>
</dbReference>
<proteinExistence type="predicted"/>
<evidence type="ECO:0000259" key="2">
    <source>
        <dbReference type="Pfam" id="PF12275"/>
    </source>
</evidence>
<dbReference type="EMBL" id="NBYO01000003">
    <property type="protein sequence ID" value="OXS99488.1"/>
    <property type="molecule type" value="Genomic_DNA"/>
</dbReference>
<organism evidence="3 4">
    <name type="scientific">Notoacmeibacter marinus</name>
    <dbReference type="NCBI Taxonomy" id="1876515"/>
    <lineage>
        <taxon>Bacteria</taxon>
        <taxon>Pseudomonadati</taxon>
        <taxon>Pseudomonadota</taxon>
        <taxon>Alphaproteobacteria</taxon>
        <taxon>Hyphomicrobiales</taxon>
        <taxon>Notoacmeibacteraceae</taxon>
        <taxon>Notoacmeibacter</taxon>
    </lineage>
</organism>
<gene>
    <name evidence="3" type="ORF">B7H23_15190</name>
</gene>
<dbReference type="AlphaFoldDB" id="A0A231UU75"/>
<keyword evidence="4" id="KW-1185">Reference proteome</keyword>
<feature type="region of interest" description="Disordered" evidence="1">
    <location>
        <begin position="1"/>
        <end position="38"/>
    </location>
</feature>
<comment type="caution">
    <text evidence="3">The sequence shown here is derived from an EMBL/GenBank/DDBJ whole genome shotgun (WGS) entry which is preliminary data.</text>
</comment>
<evidence type="ECO:0000313" key="3">
    <source>
        <dbReference type="EMBL" id="OXS99488.1"/>
    </source>
</evidence>
<dbReference type="Proteomes" id="UP000215405">
    <property type="component" value="Unassembled WGS sequence"/>
</dbReference>
<protein>
    <recommendedName>
        <fullName evidence="2">DUF3616 domain-containing protein</fullName>
    </recommendedName>
</protein>
<accession>A0A231UU75</accession>
<dbReference type="RefSeq" id="WP_094078267.1">
    <property type="nucleotide sequence ID" value="NZ_NBYO01000003.1"/>
</dbReference>
<evidence type="ECO:0000256" key="1">
    <source>
        <dbReference type="SAM" id="MobiDB-lite"/>
    </source>
</evidence>
<feature type="domain" description="DUF3616" evidence="2">
    <location>
        <begin position="59"/>
        <end position="377"/>
    </location>
</feature>
<reference evidence="4" key="1">
    <citation type="journal article" date="2017" name="Int. J. Syst. Evol. Microbiol.">
        <title>Notoacmeibacter marinus gen. nov., sp. nov., isolated from the gut of a limpet and proposal of Notoacmeibacteraceae fam. nov. in the order Rhizobiales of the class Alphaproteobacteria.</title>
        <authorList>
            <person name="Huang Z."/>
            <person name="Guo F."/>
            <person name="Lai Q."/>
        </authorList>
    </citation>
    <scope>NUCLEOTIDE SEQUENCE [LARGE SCALE GENOMIC DNA]</scope>
    <source>
        <strain evidence="4">XMTR2A4</strain>
    </source>
</reference>
<name>A0A231UU75_9HYPH</name>
<evidence type="ECO:0000313" key="4">
    <source>
        <dbReference type="Proteomes" id="UP000215405"/>
    </source>
</evidence>